<keyword evidence="5" id="KW-1003">Cell membrane</keyword>
<evidence type="ECO:0000256" key="9">
    <source>
        <dbReference type="ARBA" id="ARBA00022741"/>
    </source>
</evidence>
<dbReference type="RefSeq" id="WP_020154514.1">
    <property type="nucleotide sequence ID" value="NZ_JBAIZG010000074.1"/>
</dbReference>
<dbReference type="Gene3D" id="6.10.340.10">
    <property type="match status" value="1"/>
</dbReference>
<dbReference type="SUPFAM" id="SSF55785">
    <property type="entry name" value="PYP-like sensor domain (PAS domain)"/>
    <property type="match status" value="1"/>
</dbReference>
<dbReference type="GO" id="GO:0030295">
    <property type="term" value="F:protein kinase activator activity"/>
    <property type="evidence" value="ECO:0007669"/>
    <property type="project" value="TreeGrafter"/>
</dbReference>
<dbReference type="PROSITE" id="PS50885">
    <property type="entry name" value="HAMP"/>
    <property type="match status" value="1"/>
</dbReference>
<dbReference type="GO" id="GO:0045121">
    <property type="term" value="C:membrane raft"/>
    <property type="evidence" value="ECO:0007669"/>
    <property type="project" value="UniProtKB-SubCell"/>
</dbReference>
<evidence type="ECO:0000313" key="21">
    <source>
        <dbReference type="Proteomes" id="UP000257014"/>
    </source>
</evidence>
<dbReference type="PANTHER" id="PTHR42878">
    <property type="entry name" value="TWO-COMPONENT HISTIDINE KINASE"/>
    <property type="match status" value="1"/>
</dbReference>
<evidence type="ECO:0000313" key="20">
    <source>
        <dbReference type="Proteomes" id="UP000075683"/>
    </source>
</evidence>
<dbReference type="Pfam" id="PF02518">
    <property type="entry name" value="HATPase_c"/>
    <property type="match status" value="1"/>
</dbReference>
<protein>
    <recommendedName>
        <fullName evidence="4">histidine kinase</fullName>
        <ecNumber evidence="4">2.7.13.3</ecNumber>
    </recommendedName>
</protein>
<evidence type="ECO:0000256" key="2">
    <source>
        <dbReference type="ARBA" id="ARBA00004314"/>
    </source>
</evidence>
<evidence type="ECO:0000259" key="17">
    <source>
        <dbReference type="PROSITE" id="PS50885"/>
    </source>
</evidence>
<dbReference type="Pfam" id="PF00672">
    <property type="entry name" value="HAMP"/>
    <property type="match status" value="1"/>
</dbReference>
<accession>A0A150M6K9</accession>
<evidence type="ECO:0000259" key="16">
    <source>
        <dbReference type="PROSITE" id="PS50109"/>
    </source>
</evidence>
<dbReference type="GO" id="GO:0005886">
    <property type="term" value="C:plasma membrane"/>
    <property type="evidence" value="ECO:0007669"/>
    <property type="project" value="UniProtKB-SubCell"/>
</dbReference>
<keyword evidence="13" id="KW-0902">Two-component regulatory system</keyword>
<evidence type="ECO:0000256" key="14">
    <source>
        <dbReference type="ARBA" id="ARBA00023136"/>
    </source>
</evidence>
<keyword evidence="8 15" id="KW-0812">Transmembrane</keyword>
<evidence type="ECO:0000313" key="19">
    <source>
        <dbReference type="EMBL" id="REJ26944.1"/>
    </source>
</evidence>
<evidence type="ECO:0000256" key="4">
    <source>
        <dbReference type="ARBA" id="ARBA00012438"/>
    </source>
</evidence>
<feature type="domain" description="HAMP" evidence="17">
    <location>
        <begin position="196"/>
        <end position="248"/>
    </location>
</feature>
<proteinExistence type="predicted"/>
<evidence type="ECO:0000256" key="12">
    <source>
        <dbReference type="ARBA" id="ARBA00022989"/>
    </source>
</evidence>
<evidence type="ECO:0000313" key="18">
    <source>
        <dbReference type="EMBL" id="KYD20213.1"/>
    </source>
</evidence>
<dbReference type="InterPro" id="IPR003594">
    <property type="entry name" value="HATPase_dom"/>
</dbReference>
<feature type="domain" description="Histidine kinase" evidence="16">
    <location>
        <begin position="371"/>
        <end position="588"/>
    </location>
</feature>
<dbReference type="Pfam" id="PF00512">
    <property type="entry name" value="HisKA"/>
    <property type="match status" value="1"/>
</dbReference>
<feature type="transmembrane region" description="Helical" evidence="15">
    <location>
        <begin position="12"/>
        <end position="33"/>
    </location>
</feature>
<dbReference type="FunFam" id="1.10.287.130:FF:000001">
    <property type="entry name" value="Two-component sensor histidine kinase"/>
    <property type="match status" value="1"/>
</dbReference>
<keyword evidence="11" id="KW-0067">ATP-binding</keyword>
<dbReference type="PRINTS" id="PR00344">
    <property type="entry name" value="BCTRLSENSOR"/>
</dbReference>
<dbReference type="GO" id="GO:0000155">
    <property type="term" value="F:phosphorelay sensor kinase activity"/>
    <property type="evidence" value="ECO:0007669"/>
    <property type="project" value="InterPro"/>
</dbReference>
<dbReference type="GO" id="GO:0005524">
    <property type="term" value="F:ATP binding"/>
    <property type="evidence" value="ECO:0007669"/>
    <property type="project" value="UniProtKB-KW"/>
</dbReference>
<reference evidence="18 20" key="1">
    <citation type="submission" date="2016-01" db="EMBL/GenBank/DDBJ databases">
        <title>Draft Genome Sequences of Seven Thermophilic Sporeformers Isolated from Foods.</title>
        <authorList>
            <person name="Berendsen E.M."/>
            <person name="Wells-Bennik M.H."/>
            <person name="Krawcyk A.O."/>
            <person name="De Jong A."/>
            <person name="Holsappel S."/>
            <person name="Eijlander R.T."/>
            <person name="Kuipers O.P."/>
        </authorList>
    </citation>
    <scope>NUCLEOTIDE SEQUENCE [LARGE SCALE GENOMIC DNA]</scope>
    <source>
        <strain evidence="18 20">B4135</strain>
    </source>
</reference>
<dbReference type="SUPFAM" id="SSF55874">
    <property type="entry name" value="ATPase domain of HSP90 chaperone/DNA topoisomerase II/histidine kinase"/>
    <property type="match status" value="1"/>
</dbReference>
<evidence type="ECO:0000256" key="13">
    <source>
        <dbReference type="ARBA" id="ARBA00023012"/>
    </source>
</evidence>
<dbReference type="CDD" id="cd00082">
    <property type="entry name" value="HisKA"/>
    <property type="match status" value="1"/>
</dbReference>
<comment type="subcellular location">
    <subcellularLocation>
        <location evidence="3">Cell membrane</location>
        <topology evidence="3">Multi-pass membrane protein</topology>
    </subcellularLocation>
    <subcellularLocation>
        <location evidence="2">Membrane raft</location>
        <topology evidence="2">Multi-pass membrane protein</topology>
    </subcellularLocation>
</comment>
<keyword evidence="12 15" id="KW-1133">Transmembrane helix</keyword>
<dbReference type="InterPro" id="IPR050351">
    <property type="entry name" value="BphY/WalK/GraS-like"/>
</dbReference>
<feature type="transmembrane region" description="Helical" evidence="15">
    <location>
        <begin position="175"/>
        <end position="194"/>
    </location>
</feature>
<dbReference type="Gene3D" id="3.30.450.20">
    <property type="entry name" value="PAS domain"/>
    <property type="match status" value="1"/>
</dbReference>
<dbReference type="STRING" id="301148.B4135_1989"/>
<dbReference type="PANTHER" id="PTHR42878:SF3">
    <property type="entry name" value="HISTIDINE PROTEIN KINASE SAES"/>
    <property type="match status" value="1"/>
</dbReference>
<dbReference type="EC" id="2.7.13.3" evidence="4"/>
<reference evidence="19 21" key="2">
    <citation type="submission" date="2018-03" db="EMBL/GenBank/DDBJ databases">
        <authorList>
            <person name="Keele B.F."/>
        </authorList>
    </citation>
    <scope>NUCLEOTIDE SEQUENCE [LARGE SCALE GENOMIC DNA]</scope>
    <source>
        <strain evidence="19">ZCTH4_d</strain>
    </source>
</reference>
<dbReference type="EMBL" id="QEWE01000023">
    <property type="protein sequence ID" value="REJ26944.1"/>
    <property type="molecule type" value="Genomic_DNA"/>
</dbReference>
<dbReference type="InterPro" id="IPR036890">
    <property type="entry name" value="HATPase_C_sf"/>
</dbReference>
<dbReference type="Proteomes" id="UP000075683">
    <property type="component" value="Unassembled WGS sequence"/>
</dbReference>
<dbReference type="GO" id="GO:0006355">
    <property type="term" value="P:regulation of DNA-templated transcription"/>
    <property type="evidence" value="ECO:0007669"/>
    <property type="project" value="InterPro"/>
</dbReference>
<dbReference type="InterPro" id="IPR005467">
    <property type="entry name" value="His_kinase_dom"/>
</dbReference>
<dbReference type="InterPro" id="IPR003660">
    <property type="entry name" value="HAMP_dom"/>
</dbReference>
<comment type="catalytic activity">
    <reaction evidence="1">
        <text>ATP + protein L-histidine = ADP + protein N-phospho-L-histidine.</text>
        <dbReference type="EC" id="2.7.13.3"/>
    </reaction>
</comment>
<evidence type="ECO:0000256" key="11">
    <source>
        <dbReference type="ARBA" id="ARBA00022840"/>
    </source>
</evidence>
<dbReference type="CDD" id="cd06225">
    <property type="entry name" value="HAMP"/>
    <property type="match status" value="1"/>
</dbReference>
<evidence type="ECO:0000256" key="6">
    <source>
        <dbReference type="ARBA" id="ARBA00022553"/>
    </source>
</evidence>
<organism evidence="18 20">
    <name type="scientific">Caldibacillus debilis</name>
    <dbReference type="NCBI Taxonomy" id="301148"/>
    <lineage>
        <taxon>Bacteria</taxon>
        <taxon>Bacillati</taxon>
        <taxon>Bacillota</taxon>
        <taxon>Bacilli</taxon>
        <taxon>Bacillales</taxon>
        <taxon>Bacillaceae</taxon>
        <taxon>Caldibacillus</taxon>
    </lineage>
</organism>
<evidence type="ECO:0000256" key="1">
    <source>
        <dbReference type="ARBA" id="ARBA00000085"/>
    </source>
</evidence>
<gene>
    <name evidence="18" type="ORF">B4135_1989</name>
    <name evidence="19" type="ORF">C6P37_12825</name>
</gene>
<name>A0A150M6K9_9BACI</name>
<dbReference type="SMART" id="SM00304">
    <property type="entry name" value="HAMP"/>
    <property type="match status" value="1"/>
</dbReference>
<evidence type="ECO:0000256" key="5">
    <source>
        <dbReference type="ARBA" id="ARBA00022475"/>
    </source>
</evidence>
<keyword evidence="10 19" id="KW-0418">Kinase</keyword>
<keyword evidence="6" id="KW-0597">Phosphoprotein</keyword>
<evidence type="ECO:0000256" key="8">
    <source>
        <dbReference type="ARBA" id="ARBA00022692"/>
    </source>
</evidence>
<dbReference type="SMART" id="SM00388">
    <property type="entry name" value="HisKA"/>
    <property type="match status" value="1"/>
</dbReference>
<keyword evidence="14 15" id="KW-0472">Membrane</keyword>
<dbReference type="Pfam" id="PF18698">
    <property type="entry name" value="HisK_sensor"/>
    <property type="match status" value="1"/>
</dbReference>
<dbReference type="Proteomes" id="UP000257014">
    <property type="component" value="Unassembled WGS sequence"/>
</dbReference>
<dbReference type="SMART" id="SM00387">
    <property type="entry name" value="HATPase_c"/>
    <property type="match status" value="1"/>
</dbReference>
<keyword evidence="7" id="KW-0808">Transferase</keyword>
<keyword evidence="9" id="KW-0547">Nucleotide-binding</keyword>
<dbReference type="SUPFAM" id="SSF47384">
    <property type="entry name" value="Homodimeric domain of signal transducing histidine kinase"/>
    <property type="match status" value="1"/>
</dbReference>
<dbReference type="FunFam" id="3.30.565.10:FF:000023">
    <property type="entry name" value="PAS domain-containing sensor histidine kinase"/>
    <property type="match status" value="1"/>
</dbReference>
<dbReference type="SUPFAM" id="SSF158472">
    <property type="entry name" value="HAMP domain-like"/>
    <property type="match status" value="1"/>
</dbReference>
<dbReference type="InterPro" id="IPR036097">
    <property type="entry name" value="HisK_dim/P_sf"/>
</dbReference>
<comment type="caution">
    <text evidence="18">The sequence shown here is derived from an EMBL/GenBank/DDBJ whole genome shotgun (WGS) entry which is preliminary data.</text>
</comment>
<dbReference type="EMBL" id="LQYT01000036">
    <property type="protein sequence ID" value="KYD20213.1"/>
    <property type="molecule type" value="Genomic_DNA"/>
</dbReference>
<dbReference type="OrthoDB" id="9813151at2"/>
<dbReference type="InterPro" id="IPR003661">
    <property type="entry name" value="HisK_dim/P_dom"/>
</dbReference>
<dbReference type="PROSITE" id="PS51257">
    <property type="entry name" value="PROKAR_LIPOPROTEIN"/>
    <property type="match status" value="1"/>
</dbReference>
<dbReference type="InterPro" id="IPR004358">
    <property type="entry name" value="Sig_transdc_His_kin-like_C"/>
</dbReference>
<evidence type="ECO:0000256" key="10">
    <source>
        <dbReference type="ARBA" id="ARBA00022777"/>
    </source>
</evidence>
<dbReference type="Gene3D" id="1.10.287.130">
    <property type="match status" value="1"/>
</dbReference>
<dbReference type="CDD" id="cd00075">
    <property type="entry name" value="HATPase"/>
    <property type="match status" value="1"/>
</dbReference>
<dbReference type="Gene3D" id="3.30.565.10">
    <property type="entry name" value="Histidine kinase-like ATPase, C-terminal domain"/>
    <property type="match status" value="1"/>
</dbReference>
<evidence type="ECO:0000256" key="15">
    <source>
        <dbReference type="SAM" id="Phobius"/>
    </source>
</evidence>
<dbReference type="PATRIC" id="fig|301148.3.peg.3022"/>
<dbReference type="AlphaFoldDB" id="A0A150M6K9"/>
<evidence type="ECO:0000256" key="3">
    <source>
        <dbReference type="ARBA" id="ARBA00004651"/>
    </source>
</evidence>
<dbReference type="InterPro" id="IPR013767">
    <property type="entry name" value="PAS_fold"/>
</dbReference>
<evidence type="ECO:0000256" key="7">
    <source>
        <dbReference type="ARBA" id="ARBA00022679"/>
    </source>
</evidence>
<dbReference type="GO" id="GO:0007234">
    <property type="term" value="P:osmosensory signaling via phosphorelay pathway"/>
    <property type="evidence" value="ECO:0007669"/>
    <property type="project" value="TreeGrafter"/>
</dbReference>
<dbReference type="Pfam" id="PF00989">
    <property type="entry name" value="PAS"/>
    <property type="match status" value="1"/>
</dbReference>
<dbReference type="PROSITE" id="PS50109">
    <property type="entry name" value="HIS_KIN"/>
    <property type="match status" value="1"/>
</dbReference>
<sequence length="588" mass="66452">MIWKSVVGKLWATILLLVACVLFILTILLMQFFRNYILDEMTGQLMSTASKIAVMLKHNEDTRTGLDVAWELISEETKVVVVTDDNRVYYSPNQRGEKLSPSYFRNDPDFSEVFSEGETVQKRIRLPEEGDAGRDGEEVLVIGKPLNEGNGKKGAVFVYQSLAVMKETSRATTRLIFLAAVIAFIMTTVFAFFLSTRITSPLRKMRVAAFEVARGKFDTKVPKLTNDEIGELATAFNQMRKKLKINMHALNQEKEQLAGILKSMADGVITFSKDGTILLTNPPAESFLQLWYYEQGGDDLQQLPPALVDLFAKAVETEQEQVGEVSFQGRYWTVIVSPLYTEGNIRGAVAVLRDMTREKKLDKLRNDFVANVSHELRTPIAMLQGYSEALIDDVVTTEEERKEFIKVINEESERMGRLVNELLDLARMQSDQFQLKIEQVPIKPFCNRVIKKFAGLAREKNISLESRIESGDESFPFDPDRMEQVLTNLIDNALRHTPEGGRVEIRQGIRDDKLWLEVSDNGSGIPEEDLPFVFERFYKADKARTRGRSGTGLGLAIVKNIVDAHRGTIEVKSKIGQGTTFTVMIPRK</sequence>
<dbReference type="InterPro" id="IPR041328">
    <property type="entry name" value="HisK_sensor"/>
</dbReference>
<dbReference type="InterPro" id="IPR035965">
    <property type="entry name" value="PAS-like_dom_sf"/>
</dbReference>
<dbReference type="GO" id="GO:0000156">
    <property type="term" value="F:phosphorelay response regulator activity"/>
    <property type="evidence" value="ECO:0007669"/>
    <property type="project" value="TreeGrafter"/>
</dbReference>